<accession>A0A2P5AU51</accession>
<comment type="caution">
    <text evidence="2">The sequence shown here is derived from an EMBL/GenBank/DDBJ whole genome shotgun (WGS) entry which is preliminary data.</text>
</comment>
<dbReference type="Proteomes" id="UP000237105">
    <property type="component" value="Unassembled WGS sequence"/>
</dbReference>
<evidence type="ECO:0000256" key="1">
    <source>
        <dbReference type="SAM" id="SignalP"/>
    </source>
</evidence>
<dbReference type="EMBL" id="JXTB01000447">
    <property type="protein sequence ID" value="PON40070.1"/>
    <property type="molecule type" value="Genomic_DNA"/>
</dbReference>
<keyword evidence="3" id="KW-1185">Reference proteome</keyword>
<sequence length="75" mass="8565">MASRKMALAAFLVAIMVVIASMDIGEAIRYRMLEPCFTDCVRNCMAVGDSSSPWHCREQCRPLCSKLECFFCFFR</sequence>
<name>A0A2P5AU51_PARAD</name>
<gene>
    <name evidence="2" type="ORF">PanWU01x14_300130</name>
</gene>
<organism evidence="2 3">
    <name type="scientific">Parasponia andersonii</name>
    <name type="common">Sponia andersonii</name>
    <dbReference type="NCBI Taxonomy" id="3476"/>
    <lineage>
        <taxon>Eukaryota</taxon>
        <taxon>Viridiplantae</taxon>
        <taxon>Streptophyta</taxon>
        <taxon>Embryophyta</taxon>
        <taxon>Tracheophyta</taxon>
        <taxon>Spermatophyta</taxon>
        <taxon>Magnoliopsida</taxon>
        <taxon>eudicotyledons</taxon>
        <taxon>Gunneridae</taxon>
        <taxon>Pentapetalae</taxon>
        <taxon>rosids</taxon>
        <taxon>fabids</taxon>
        <taxon>Rosales</taxon>
        <taxon>Cannabaceae</taxon>
        <taxon>Parasponia</taxon>
    </lineage>
</organism>
<evidence type="ECO:0000313" key="2">
    <source>
        <dbReference type="EMBL" id="PON40070.1"/>
    </source>
</evidence>
<feature type="signal peptide" evidence="1">
    <location>
        <begin position="1"/>
        <end position="20"/>
    </location>
</feature>
<protein>
    <recommendedName>
        <fullName evidence="4">Thionin-like protein</fullName>
    </recommendedName>
</protein>
<feature type="chain" id="PRO_5015198441" description="Thionin-like protein" evidence="1">
    <location>
        <begin position="21"/>
        <end position="75"/>
    </location>
</feature>
<reference evidence="3" key="1">
    <citation type="submission" date="2016-06" db="EMBL/GenBank/DDBJ databases">
        <title>Parallel loss of symbiosis genes in relatives of nitrogen-fixing non-legume Parasponia.</title>
        <authorList>
            <person name="Van Velzen R."/>
            <person name="Holmer R."/>
            <person name="Bu F."/>
            <person name="Rutten L."/>
            <person name="Van Zeijl A."/>
            <person name="Liu W."/>
            <person name="Santuari L."/>
            <person name="Cao Q."/>
            <person name="Sharma T."/>
            <person name="Shen D."/>
            <person name="Roswanjaya Y."/>
            <person name="Wardhani T."/>
            <person name="Kalhor M.S."/>
            <person name="Jansen J."/>
            <person name="Van den Hoogen J."/>
            <person name="Gungor B."/>
            <person name="Hartog M."/>
            <person name="Hontelez J."/>
            <person name="Verver J."/>
            <person name="Yang W.-C."/>
            <person name="Schijlen E."/>
            <person name="Repin R."/>
            <person name="Schilthuizen M."/>
            <person name="Schranz E."/>
            <person name="Heidstra R."/>
            <person name="Miyata K."/>
            <person name="Fedorova E."/>
            <person name="Kohlen W."/>
            <person name="Bisseling T."/>
            <person name="Smit S."/>
            <person name="Geurts R."/>
        </authorList>
    </citation>
    <scope>NUCLEOTIDE SEQUENCE [LARGE SCALE GENOMIC DNA]</scope>
    <source>
        <strain evidence="3">cv. WU1-14</strain>
    </source>
</reference>
<dbReference type="AlphaFoldDB" id="A0A2P5AU51"/>
<evidence type="ECO:0008006" key="4">
    <source>
        <dbReference type="Google" id="ProtNLM"/>
    </source>
</evidence>
<evidence type="ECO:0000313" key="3">
    <source>
        <dbReference type="Proteomes" id="UP000237105"/>
    </source>
</evidence>
<proteinExistence type="predicted"/>
<dbReference type="OrthoDB" id="1468550at2759"/>
<keyword evidence="1" id="KW-0732">Signal</keyword>